<keyword evidence="3" id="KW-1185">Reference proteome</keyword>
<keyword evidence="2" id="KW-0378">Hydrolase</keyword>
<dbReference type="AlphaFoldDB" id="A0A410Q9Y1"/>
<protein>
    <submittedName>
        <fullName evidence="2">Restriction endonuclease</fullName>
    </submittedName>
</protein>
<keyword evidence="2" id="KW-0255">Endonuclease</keyword>
<dbReference type="InterPro" id="IPR043025">
    <property type="entry name" value="DRP_PD-(D/E)XK_dom"/>
</dbReference>
<organism evidence="2 3">
    <name type="scientific">Acidilutibacter cellobiosedens</name>
    <dbReference type="NCBI Taxonomy" id="2507161"/>
    <lineage>
        <taxon>Bacteria</taxon>
        <taxon>Bacillati</taxon>
        <taxon>Bacillota</taxon>
        <taxon>Tissierellia</taxon>
        <taxon>Tissierellales</taxon>
        <taxon>Acidilutibacteraceae</taxon>
        <taxon>Acidilutibacter</taxon>
    </lineage>
</organism>
<dbReference type="InterPro" id="IPR041368">
    <property type="entry name" value="DRP_C"/>
</dbReference>
<gene>
    <name evidence="2" type="ORF">EQM13_03915</name>
</gene>
<sequence>MNLVFDKQLAISYKSNSQKIRVMSETWIERNVFCPYCGNSRISKLANNIPVADFKCKCCGEIFELKSKKGRFGKEVADGAYDTMIERITSYSNPDLFLLQYDEFNVTDLIVVPKFFFVPDIIKKRRPLSPTAKRAGWTGCNIIYDKIPFQGKIEIIKDRTEIDKKVVINNYHKAINLKIDNISNRGWLFDVLNCVNKITSYYFSLNDVYEFADDLHKNHINNNNIEAKIRQQLQILRDKGYIEFLGRGKYKKL</sequence>
<dbReference type="KEGG" id="spoa:EQM13_03915"/>
<dbReference type="InterPro" id="IPR036388">
    <property type="entry name" value="WH-like_DNA-bd_sf"/>
</dbReference>
<feature type="domain" description="Dam-replacing protein HTH" evidence="1">
    <location>
        <begin position="184"/>
        <end position="252"/>
    </location>
</feature>
<dbReference type="Pfam" id="PF06044">
    <property type="entry name" value="DpnI"/>
    <property type="match status" value="1"/>
</dbReference>
<dbReference type="Gene3D" id="1.10.10.10">
    <property type="entry name" value="Winged helix-like DNA-binding domain superfamily/Winged helix DNA-binding domain"/>
    <property type="match status" value="1"/>
</dbReference>
<evidence type="ECO:0000259" key="1">
    <source>
        <dbReference type="Pfam" id="PF17726"/>
    </source>
</evidence>
<dbReference type="Pfam" id="PF17726">
    <property type="entry name" value="DpnI_C"/>
    <property type="match status" value="1"/>
</dbReference>
<dbReference type="GO" id="GO:0004519">
    <property type="term" value="F:endonuclease activity"/>
    <property type="evidence" value="ECO:0007669"/>
    <property type="project" value="UniProtKB-KW"/>
</dbReference>
<dbReference type="RefSeq" id="WP_071139672.1">
    <property type="nucleotide sequence ID" value="NZ_CP035282.1"/>
</dbReference>
<dbReference type="Proteomes" id="UP000287969">
    <property type="component" value="Chromosome"/>
</dbReference>
<dbReference type="CDD" id="cd22319">
    <property type="entry name" value="DpnI-like"/>
    <property type="match status" value="1"/>
</dbReference>
<proteinExistence type="predicted"/>
<dbReference type="InterPro" id="IPR010324">
    <property type="entry name" value="DRP"/>
</dbReference>
<dbReference type="EMBL" id="CP035282">
    <property type="protein sequence ID" value="QAT60786.1"/>
    <property type="molecule type" value="Genomic_DNA"/>
</dbReference>
<reference evidence="3" key="1">
    <citation type="submission" date="2019-01" db="EMBL/GenBank/DDBJ databases">
        <title>Draft genomes of a novel of Sporanaerobacter strains.</title>
        <authorList>
            <person name="Ma S."/>
        </authorList>
    </citation>
    <scope>NUCLEOTIDE SEQUENCE [LARGE SCALE GENOMIC DNA]</scope>
    <source>
        <strain evidence="3">NJN-17</strain>
    </source>
</reference>
<dbReference type="OrthoDB" id="1664032at2"/>
<accession>A0A410Q9Y1</accession>
<name>A0A410Q9Y1_9FIRM</name>
<dbReference type="Gene3D" id="3.40.210.30">
    <property type="entry name" value="Dam replacing family, catalytic PD-(D/E)XK domain"/>
    <property type="match status" value="1"/>
</dbReference>
<keyword evidence="2" id="KW-0540">Nuclease</keyword>
<evidence type="ECO:0000313" key="3">
    <source>
        <dbReference type="Proteomes" id="UP000287969"/>
    </source>
</evidence>
<evidence type="ECO:0000313" key="2">
    <source>
        <dbReference type="EMBL" id="QAT60786.1"/>
    </source>
</evidence>
<dbReference type="REBASE" id="297411">
    <property type="entry name" value="SspNJN17ORF3915P"/>
</dbReference>